<evidence type="ECO:0000313" key="3">
    <source>
        <dbReference type="Proteomes" id="UP000236752"/>
    </source>
</evidence>
<name>A0A1H5YXW1_9RHOB</name>
<dbReference type="AlphaFoldDB" id="A0A1H5YXW1"/>
<accession>A0A1H5YXW1</accession>
<dbReference type="Proteomes" id="UP000236752">
    <property type="component" value="Unassembled WGS sequence"/>
</dbReference>
<dbReference type="Gene3D" id="3.90.550.10">
    <property type="entry name" value="Spore Coat Polysaccharide Biosynthesis Protein SpsA, Chain A"/>
    <property type="match status" value="1"/>
</dbReference>
<dbReference type="PANTHER" id="PTHR43179:SF7">
    <property type="entry name" value="RHAMNOSYLTRANSFERASE WBBL"/>
    <property type="match status" value="1"/>
</dbReference>
<dbReference type="PANTHER" id="PTHR43179">
    <property type="entry name" value="RHAMNOSYLTRANSFERASE WBBL"/>
    <property type="match status" value="1"/>
</dbReference>
<gene>
    <name evidence="2" type="ORF">SAMN04488045_2304</name>
</gene>
<evidence type="ECO:0000313" key="2">
    <source>
        <dbReference type="EMBL" id="SEG28650.1"/>
    </source>
</evidence>
<dbReference type="Pfam" id="PF00535">
    <property type="entry name" value="Glycos_transf_2"/>
    <property type="match status" value="1"/>
</dbReference>
<reference evidence="2 3" key="1">
    <citation type="submission" date="2016-10" db="EMBL/GenBank/DDBJ databases">
        <authorList>
            <person name="de Groot N.N."/>
        </authorList>
    </citation>
    <scope>NUCLEOTIDE SEQUENCE [LARGE SCALE GENOMIC DNA]</scope>
    <source>
        <strain evidence="2 3">DSM 26915</strain>
    </source>
</reference>
<evidence type="ECO:0000259" key="1">
    <source>
        <dbReference type="Pfam" id="PF00535"/>
    </source>
</evidence>
<keyword evidence="3" id="KW-1185">Reference proteome</keyword>
<dbReference type="EMBL" id="FNUZ01000003">
    <property type="protein sequence ID" value="SEG28650.1"/>
    <property type="molecule type" value="Genomic_DNA"/>
</dbReference>
<dbReference type="OrthoDB" id="9771846at2"/>
<sequence length="335" mass="37086">MTTPTVLTIILNWRSAQMTLGAAMAAAYAMEDLKGEILIVDNDSGDGSEEQLKQWIAEADWKDICPVRVIQSGHNGGFGFGNNVGIKAGLSDGSRPDYVYILNSDAFPEKGAICALVRHLENHPEVGFAGSEIHGSEMDRQLTAFRFPTIFSEFEGAARTGPISRLLSAYTVPIFGLEKTGPVEWIAGCSLMMRDKVLQQVGLFDETYFLYFEETDLCARVQGAGWGVDHVAESKVMHIGSQSTGMGSWKRIPDYWLDSRWYYFVKHHGRAYAIGATVAHIMGGLIWRLRRMLTGKSQIDPPRFLSDLLRHALWHIAAPLPPSKVPAIPNDSVRS</sequence>
<protein>
    <recommendedName>
        <fullName evidence="1">Glycosyltransferase 2-like domain-containing protein</fullName>
    </recommendedName>
</protein>
<dbReference type="InterPro" id="IPR029044">
    <property type="entry name" value="Nucleotide-diphossugar_trans"/>
</dbReference>
<dbReference type="RefSeq" id="WP_103910624.1">
    <property type="nucleotide sequence ID" value="NZ_FNUZ01000003.1"/>
</dbReference>
<organism evidence="2 3">
    <name type="scientific">Thalassococcus halodurans</name>
    <dbReference type="NCBI Taxonomy" id="373675"/>
    <lineage>
        <taxon>Bacteria</taxon>
        <taxon>Pseudomonadati</taxon>
        <taxon>Pseudomonadota</taxon>
        <taxon>Alphaproteobacteria</taxon>
        <taxon>Rhodobacterales</taxon>
        <taxon>Roseobacteraceae</taxon>
        <taxon>Thalassococcus</taxon>
    </lineage>
</organism>
<proteinExistence type="predicted"/>
<dbReference type="SUPFAM" id="SSF53448">
    <property type="entry name" value="Nucleotide-diphospho-sugar transferases"/>
    <property type="match status" value="1"/>
</dbReference>
<feature type="domain" description="Glycosyltransferase 2-like" evidence="1">
    <location>
        <begin position="23"/>
        <end position="143"/>
    </location>
</feature>
<dbReference type="InterPro" id="IPR001173">
    <property type="entry name" value="Glyco_trans_2-like"/>
</dbReference>